<dbReference type="EMBL" id="BMAO01011394">
    <property type="protein sequence ID" value="GFQ73280.1"/>
    <property type="molecule type" value="Genomic_DNA"/>
</dbReference>
<dbReference type="InterPro" id="IPR014001">
    <property type="entry name" value="Helicase_ATP-bd"/>
</dbReference>
<dbReference type="InterPro" id="IPR057546">
    <property type="entry name" value="HEAT_GCN1"/>
</dbReference>
<dbReference type="GO" id="GO:0016887">
    <property type="term" value="F:ATP hydrolysis activity"/>
    <property type="evidence" value="ECO:0007669"/>
    <property type="project" value="InterPro"/>
</dbReference>
<evidence type="ECO:0000313" key="11">
    <source>
        <dbReference type="EMBL" id="GFQ73280.1"/>
    </source>
</evidence>
<dbReference type="InterPro" id="IPR000330">
    <property type="entry name" value="SNF2_N"/>
</dbReference>
<dbReference type="CDD" id="cd17999">
    <property type="entry name" value="DEXHc_Mot1"/>
    <property type="match status" value="1"/>
</dbReference>
<feature type="domain" description="Helicase ATP-binding" evidence="9">
    <location>
        <begin position="1246"/>
        <end position="1421"/>
    </location>
</feature>
<evidence type="ECO:0000256" key="7">
    <source>
        <dbReference type="ARBA" id="ARBA00023125"/>
    </source>
</evidence>
<reference evidence="11" key="1">
    <citation type="submission" date="2020-07" db="EMBL/GenBank/DDBJ databases">
        <title>Multicomponent nature underlies the extraordinary mechanical properties of spider dragline silk.</title>
        <authorList>
            <person name="Kono N."/>
            <person name="Nakamura H."/>
            <person name="Mori M."/>
            <person name="Yoshida Y."/>
            <person name="Ohtoshi R."/>
            <person name="Malay A.D."/>
            <person name="Moran D.A.P."/>
            <person name="Tomita M."/>
            <person name="Numata K."/>
            <person name="Arakawa K."/>
        </authorList>
    </citation>
    <scope>NUCLEOTIDE SEQUENCE</scope>
</reference>
<evidence type="ECO:0000256" key="3">
    <source>
        <dbReference type="ARBA" id="ARBA00022741"/>
    </source>
</evidence>
<dbReference type="InterPro" id="IPR044972">
    <property type="entry name" value="Mot1"/>
</dbReference>
<dbReference type="InterPro" id="IPR016024">
    <property type="entry name" value="ARM-type_fold"/>
</dbReference>
<dbReference type="FunFam" id="3.40.50.10810:FF:000009">
    <property type="entry name" value="B-TFIID TATA-box-binding protein-associated factor 1"/>
    <property type="match status" value="1"/>
</dbReference>
<feature type="domain" description="Helicase C-terminal" evidence="10">
    <location>
        <begin position="1598"/>
        <end position="1754"/>
    </location>
</feature>
<dbReference type="PANTHER" id="PTHR36498:SF1">
    <property type="entry name" value="TATA-BINDING PROTEIN-ASSOCIATED FACTOR 172"/>
    <property type="match status" value="1"/>
</dbReference>
<proteinExistence type="predicted"/>
<gene>
    <name evidence="11" type="primary">BTAF1</name>
    <name evidence="11" type="ORF">TNCT_281982</name>
</gene>
<comment type="subcellular location">
    <subcellularLocation>
        <location evidence="1">Nucleus</location>
    </subcellularLocation>
</comment>
<dbReference type="PROSITE" id="PS51192">
    <property type="entry name" value="HELICASE_ATP_BIND_1"/>
    <property type="match status" value="1"/>
</dbReference>
<dbReference type="SMART" id="SM00487">
    <property type="entry name" value="DEXDc"/>
    <property type="match status" value="1"/>
</dbReference>
<protein>
    <submittedName>
        <fullName evidence="11">TATA-binding protein-associated factor 172</fullName>
    </submittedName>
</protein>
<dbReference type="CDD" id="cd18793">
    <property type="entry name" value="SF2_C_SNF"/>
    <property type="match status" value="1"/>
</dbReference>
<dbReference type="Pfam" id="PF23271">
    <property type="entry name" value="HEAT_GCN1"/>
    <property type="match status" value="1"/>
</dbReference>
<dbReference type="GO" id="GO:0005524">
    <property type="term" value="F:ATP binding"/>
    <property type="evidence" value="ECO:0007669"/>
    <property type="project" value="UniProtKB-KW"/>
</dbReference>
<evidence type="ECO:0000256" key="5">
    <source>
        <dbReference type="ARBA" id="ARBA00022806"/>
    </source>
</evidence>
<dbReference type="InterPro" id="IPR011989">
    <property type="entry name" value="ARM-like"/>
</dbReference>
<keyword evidence="3" id="KW-0547">Nucleotide-binding</keyword>
<evidence type="ECO:0000256" key="6">
    <source>
        <dbReference type="ARBA" id="ARBA00022840"/>
    </source>
</evidence>
<dbReference type="InterPro" id="IPR049730">
    <property type="entry name" value="SNF2/RAD54-like_C"/>
</dbReference>
<evidence type="ECO:0000259" key="10">
    <source>
        <dbReference type="PROSITE" id="PS51194"/>
    </source>
</evidence>
<dbReference type="SUPFAM" id="SSF52540">
    <property type="entry name" value="P-loop containing nucleoside triphosphate hydrolases"/>
    <property type="match status" value="2"/>
</dbReference>
<dbReference type="Proteomes" id="UP000887116">
    <property type="component" value="Unassembled WGS sequence"/>
</dbReference>
<evidence type="ECO:0000256" key="4">
    <source>
        <dbReference type="ARBA" id="ARBA00022801"/>
    </source>
</evidence>
<dbReference type="GO" id="GO:0005634">
    <property type="term" value="C:nucleus"/>
    <property type="evidence" value="ECO:0007669"/>
    <property type="project" value="UniProtKB-SubCell"/>
</dbReference>
<keyword evidence="6" id="KW-0067">ATP-binding</keyword>
<organism evidence="11 12">
    <name type="scientific">Trichonephila clavata</name>
    <name type="common">Joro spider</name>
    <name type="synonym">Nephila clavata</name>
    <dbReference type="NCBI Taxonomy" id="2740835"/>
    <lineage>
        <taxon>Eukaryota</taxon>
        <taxon>Metazoa</taxon>
        <taxon>Ecdysozoa</taxon>
        <taxon>Arthropoda</taxon>
        <taxon>Chelicerata</taxon>
        <taxon>Arachnida</taxon>
        <taxon>Araneae</taxon>
        <taxon>Araneomorphae</taxon>
        <taxon>Entelegynae</taxon>
        <taxon>Araneoidea</taxon>
        <taxon>Nephilidae</taxon>
        <taxon>Trichonephila</taxon>
    </lineage>
</organism>
<evidence type="ECO:0000256" key="8">
    <source>
        <dbReference type="ARBA" id="ARBA00023242"/>
    </source>
</evidence>
<dbReference type="InterPro" id="IPR022707">
    <property type="entry name" value="Mot1_central_dom"/>
</dbReference>
<dbReference type="InterPro" id="IPR044078">
    <property type="entry name" value="Mot1_ATP-bd"/>
</dbReference>
<dbReference type="GO" id="GO:0004386">
    <property type="term" value="F:helicase activity"/>
    <property type="evidence" value="ECO:0007669"/>
    <property type="project" value="UniProtKB-KW"/>
</dbReference>
<dbReference type="SMART" id="SM00490">
    <property type="entry name" value="HELICc"/>
    <property type="match status" value="1"/>
</dbReference>
<dbReference type="SUPFAM" id="SSF48371">
    <property type="entry name" value="ARM repeat"/>
    <property type="match status" value="2"/>
</dbReference>
<dbReference type="PROSITE" id="PS51194">
    <property type="entry name" value="HELICASE_CTER"/>
    <property type="match status" value="1"/>
</dbReference>
<dbReference type="InterPro" id="IPR027417">
    <property type="entry name" value="P-loop_NTPase"/>
</dbReference>
<dbReference type="PANTHER" id="PTHR36498">
    <property type="entry name" value="TATA-BINDING PROTEIN-ASSOCIATED FACTOR 172"/>
    <property type="match status" value="1"/>
</dbReference>
<keyword evidence="7" id="KW-0238">DNA-binding</keyword>
<dbReference type="Pfam" id="PF12054">
    <property type="entry name" value="DUF3535"/>
    <property type="match status" value="1"/>
</dbReference>
<dbReference type="GO" id="GO:0003677">
    <property type="term" value="F:DNA binding"/>
    <property type="evidence" value="ECO:0007669"/>
    <property type="project" value="UniProtKB-KW"/>
</dbReference>
<keyword evidence="5" id="KW-0347">Helicase</keyword>
<keyword evidence="12" id="KW-1185">Reference proteome</keyword>
<name>A0A8X6KE12_TRICU</name>
<dbReference type="InterPro" id="IPR038718">
    <property type="entry name" value="SNF2-like_sf"/>
</dbReference>
<dbReference type="Gene3D" id="3.40.50.300">
    <property type="entry name" value="P-loop containing nucleotide triphosphate hydrolases"/>
    <property type="match status" value="1"/>
</dbReference>
<dbReference type="OrthoDB" id="10252227at2759"/>
<evidence type="ECO:0000259" key="9">
    <source>
        <dbReference type="PROSITE" id="PS51192"/>
    </source>
</evidence>
<evidence type="ECO:0000256" key="2">
    <source>
        <dbReference type="ARBA" id="ARBA00022737"/>
    </source>
</evidence>
<keyword evidence="2" id="KW-0677">Repeat</keyword>
<dbReference type="FunFam" id="3.40.50.300:FF:000428">
    <property type="entry name" value="TATA-binding protein-associated factor 172"/>
    <property type="match status" value="1"/>
</dbReference>
<dbReference type="InterPro" id="IPR001650">
    <property type="entry name" value="Helicase_C-like"/>
</dbReference>
<comment type="caution">
    <text evidence="11">The sequence shown here is derived from an EMBL/GenBank/DDBJ whole genome shotgun (WGS) entry which is preliminary data.</text>
</comment>
<keyword evidence="4" id="KW-0378">Hydrolase</keyword>
<accession>A0A8X6KE12</accession>
<keyword evidence="8" id="KW-0539">Nucleus</keyword>
<dbReference type="Gene3D" id="3.40.50.10810">
    <property type="entry name" value="Tandem AAA-ATPase domain"/>
    <property type="match status" value="1"/>
</dbReference>
<evidence type="ECO:0000313" key="12">
    <source>
        <dbReference type="Proteomes" id="UP000887116"/>
    </source>
</evidence>
<dbReference type="GO" id="GO:0017025">
    <property type="term" value="F:TBP-class protein binding"/>
    <property type="evidence" value="ECO:0007669"/>
    <property type="project" value="InterPro"/>
</dbReference>
<sequence length="1819" mass="205024">MTSRLDRLFLLLDTGSSPLTRKAAAVQLGEVQKLHPHELHNLLAKVRRYLYSSNWDTRIAAGQAVEAIIKNVPDWKVQCIKQENQSTDLKDLSLTGRMKFSEFDVNKVIQNGSNLLACESTKMDVEEQSNLDPKEQLAKQREMLNKHLGLTFSLMDIDTNYFSKEDFEVNHTLTKNKTEVKQEVKADGTDGLSKETSNLCINSVKTEDTKNYEPVLKKRKISGASFEELSLENCGNVNLWEETKQWPLEAFSDVLVNDLLNASWEVRHGAATALREIVRIHGKEAGKRPDASPDQMEILNQLWLEDLALRLTCVLALDKFGDFISDQVVAPVRETCAQVLGTVANIMTKDRVKRILEILLQLLARPEWEARHGGLLGLKYILSVRKDMKEIMIPLVFDSTCHCLQDSVDDVSAVAATALVPVTNIIVSTLPDKVPAVVSSLWDALLDLDDLTVSTSSILQLLSSLLSYISIYTSDSSEKGFDQLIPRLWPFLSHNSSVVRKSVLQALITLTSTNNVKDSIIVWLTVILEPILRLLFQRCLVEPVIEIHNLLYEAWKNVISHSQVISVFTITVPLLSSWLSMLMQPSNVPFDPNTNFAWLDVPHKMKNIIFQDKVLGRNRSFVYPKAMPEAYYIGGNDAGNENPKEREKSIVRAKLIGAKFLGFLCSYIMKPNPDIFYPPGTETHIESFVKLIIFHLNFKSAMQRFAVALVLNEWAKYGPDMCPLAVKEKCLECLNETVYYDEIAVAFTRLQQECKDFIALSKHYSVTLDLSFQTGPVFTFEQIIHLTTVAATAFSSTKLKPKVLETLEERRKSLLRSTNLTSSDQAALSVMVQSSIASALVSLKHLPEKLNPIIRPLMDSIKREENELLQKASAHHLVNLMELCLTRTSCPNPKILKNLTNFLCYDIVCQNFGYNVNSNAQNVNSDKKPNLNTSLSVNEDNIITLINMQKSAEKVLLRRSNSIANKKNFGGVQQEEGSSEDETQKYAELQAKGAAYVFTHAVEHFGEELPQKLPKLWESIFQPLKNFINPEEINKKDGTVFSSDINMNELLCGLQILKIICPYIHKILHGDLANILPHLCFCLDHPLAILRHKAASCLGTLSKVITEKTMNIVLDKVLGKLGASDNEVQRQGSVEAIACIIDDLGLDIVPYIVLLIVPMLGRMSDQNEQVRLLATHCFASLIKLMPLEGGIQNSPTLDPILLERKEQERLFLDQLMNPKKVEPYTIPIPINAELRSYQQDGVNWLAFLNKYKLNGILCDDMGLGKTLQSICILAGDHFLREQAYKAHKRPDCKPLPSLVVCPPTLTGHWIYEVEKFVSSSYLNPIHYTGPPVERMRLRSKTKTHNLIVASYDIVRNDIDFFGSIHWNYCILDEGHIIKNGKTKLARAIKQLSANHRLILSGTPIQNNVLELWSLFDFLMPGFLGSEKQFTARYSKPILQSRDAKSSSKEQENGVLAMEALHRQVLPFLLRRMKEDVLKDLPPKIIQDYYCELSPLQIRLYEDFTKSRAKQCVDNALTEGETVNTPGTSHVFQALQYLRKVCNHPKLVLSPNHPEFESVTKDLKEQNSSLKDINHAAKLCALRQLLQDCGIGISNPGSESTEPTPAVNQHRALIFCQLKGMLDILENDLFKSLMPSVSYLRLDGSIPPGMRHSVVHKFNNDPSIDALLLTTQVGGLGLNLTGADTVIFVEHDWNPMKDLQAMDRAHRIGQKKVVNVYRLITRGTLEEKIMGLQKFKLSVANSVINQENTNLQNMGTDQLLDLFTLDNKGEKITCSSSNEDQSKDLKAKNLRSVLDNLPDLWDTSQYENEYDLSNFLQSLK</sequence>
<dbReference type="Pfam" id="PF00176">
    <property type="entry name" value="SNF2-rel_dom"/>
    <property type="match status" value="1"/>
</dbReference>
<evidence type="ECO:0000256" key="1">
    <source>
        <dbReference type="ARBA" id="ARBA00004123"/>
    </source>
</evidence>
<dbReference type="Pfam" id="PF00271">
    <property type="entry name" value="Helicase_C"/>
    <property type="match status" value="1"/>
</dbReference>
<dbReference type="Gene3D" id="1.25.10.10">
    <property type="entry name" value="Leucine-rich Repeat Variant"/>
    <property type="match status" value="2"/>
</dbReference>